<dbReference type="GO" id="GO:0003676">
    <property type="term" value="F:nucleic acid binding"/>
    <property type="evidence" value="ECO:0007669"/>
    <property type="project" value="InterPro"/>
</dbReference>
<sequence length="439" mass="45488">MKMNKLLSKLVLASAAFALTTTVSQLPLGTIGIQKAHAAVITISSAKSQSGSTVTVEGIVTANNAAIGGGKLSTFIQDATGGINVFAQDATPFLPQLVEGEKIQVTGQITTYQGLTEIVPTSITRVSTGNQVPAPQAIPFSTLNNAAQAEPLEGKLIQVAQVYIGALPTVQAGGGYNITIYDNNYNSSILRVMNDTGIYSGLQANKWYAVTAILGEYDSYQLIPRKPADVSLLASQPPAPVPAAKPIATAKALTGQVVTVEGTVLANNSAIGGGKISTYIQDATGGINLFAANPTGYISLEEGDKVRVTGTITVYNGLTEIIPTSAATVTKTGTAPVPAAVAKTVPELTQAATAEPLEGTLVKTVKVKINSLPTNPSGGGYNITAVDANNNSILLRVLQATNIYPTLKTGVWYDVTGVLSQYNSYQLIPRKTADVVVSP</sequence>
<keyword evidence="1" id="KW-0732">Signal</keyword>
<evidence type="ECO:0000256" key="1">
    <source>
        <dbReference type="SAM" id="SignalP"/>
    </source>
</evidence>
<dbReference type="EMBL" id="JNVM01000005">
    <property type="protein sequence ID" value="KEQ26805.1"/>
    <property type="molecule type" value="Genomic_DNA"/>
</dbReference>
<name>A0A081P7Y2_9BACL</name>
<comment type="caution">
    <text evidence="3">The sequence shown here is derived from an EMBL/GenBank/DDBJ whole genome shotgun (WGS) entry which is preliminary data.</text>
</comment>
<feature type="signal peptide" evidence="1">
    <location>
        <begin position="1"/>
        <end position="18"/>
    </location>
</feature>
<evidence type="ECO:0000313" key="4">
    <source>
        <dbReference type="Proteomes" id="UP000028123"/>
    </source>
</evidence>
<accession>A0A081P7Y2</accession>
<gene>
    <name evidence="3" type="ORF">ET33_29020</name>
</gene>
<dbReference type="Pfam" id="PF01336">
    <property type="entry name" value="tRNA_anti-codon"/>
    <property type="match status" value="1"/>
</dbReference>
<feature type="chain" id="PRO_5039056867" description="OB domain-containing protein" evidence="1">
    <location>
        <begin position="19"/>
        <end position="439"/>
    </location>
</feature>
<evidence type="ECO:0000313" key="3">
    <source>
        <dbReference type="EMBL" id="KEQ26805.1"/>
    </source>
</evidence>
<dbReference type="Proteomes" id="UP000028123">
    <property type="component" value="Unassembled WGS sequence"/>
</dbReference>
<dbReference type="AlphaFoldDB" id="A0A081P7Y2"/>
<dbReference type="RefSeq" id="WP_036677982.1">
    <property type="nucleotide sequence ID" value="NZ_JNVM01000005.1"/>
</dbReference>
<dbReference type="CDD" id="cd04486">
    <property type="entry name" value="YhcR_OBF_like"/>
    <property type="match status" value="2"/>
</dbReference>
<dbReference type="OrthoDB" id="9801679at2"/>
<protein>
    <recommendedName>
        <fullName evidence="2">OB domain-containing protein</fullName>
    </recommendedName>
</protein>
<dbReference type="eggNOG" id="COG2374">
    <property type="taxonomic scope" value="Bacteria"/>
</dbReference>
<dbReference type="Gene3D" id="2.40.50.1010">
    <property type="match status" value="1"/>
</dbReference>
<proteinExistence type="predicted"/>
<evidence type="ECO:0000259" key="2">
    <source>
        <dbReference type="Pfam" id="PF01336"/>
    </source>
</evidence>
<keyword evidence="4" id="KW-1185">Reference proteome</keyword>
<dbReference type="InterPro" id="IPR004365">
    <property type="entry name" value="NA-bd_OB_tRNA"/>
</dbReference>
<reference evidence="3 4" key="1">
    <citation type="submission" date="2014-06" db="EMBL/GenBank/DDBJ databases">
        <title>Draft genome sequence of Paenibacillus sp. MSt1.</title>
        <authorList>
            <person name="Aw Y.K."/>
            <person name="Ong K.S."/>
            <person name="Gan H.M."/>
            <person name="Lee S.M."/>
        </authorList>
    </citation>
    <scope>NUCLEOTIDE SEQUENCE [LARGE SCALE GENOMIC DNA]</scope>
    <source>
        <strain evidence="3 4">MSt1</strain>
    </source>
</reference>
<feature type="domain" description="OB" evidence="2">
    <location>
        <begin position="54"/>
        <end position="124"/>
    </location>
</feature>
<organism evidence="3 4">
    <name type="scientific">Paenibacillus tyrfis</name>
    <dbReference type="NCBI Taxonomy" id="1501230"/>
    <lineage>
        <taxon>Bacteria</taxon>
        <taxon>Bacillati</taxon>
        <taxon>Bacillota</taxon>
        <taxon>Bacilli</taxon>
        <taxon>Bacillales</taxon>
        <taxon>Paenibacillaceae</taxon>
        <taxon>Paenibacillus</taxon>
    </lineage>
</organism>